<dbReference type="Proteomes" id="UP001321249">
    <property type="component" value="Unassembled WGS sequence"/>
</dbReference>
<dbReference type="AlphaFoldDB" id="A0ABD4XLP3"/>
<dbReference type="EMBL" id="WMBE01000001">
    <property type="protein sequence ID" value="MDG0865567.1"/>
    <property type="molecule type" value="Genomic_DNA"/>
</dbReference>
<name>A0ABD4XLP3_9CHLR</name>
<protein>
    <submittedName>
        <fullName evidence="1">Uncharacterized protein</fullName>
    </submittedName>
</protein>
<evidence type="ECO:0000313" key="1">
    <source>
        <dbReference type="EMBL" id="MDG0865567.1"/>
    </source>
</evidence>
<proteinExistence type="predicted"/>
<comment type="caution">
    <text evidence="1">The sequence shown here is derived from an EMBL/GenBank/DDBJ whole genome shotgun (WGS) entry which is preliminary data.</text>
</comment>
<reference evidence="1 2" key="1">
    <citation type="submission" date="2019-11" db="EMBL/GenBank/DDBJ databases">
        <authorList>
            <person name="Cho J.-C."/>
        </authorList>
    </citation>
    <scope>NUCLEOTIDE SEQUENCE [LARGE SCALE GENOMIC DNA]</scope>
    <source>
        <strain evidence="1 2">JH702</strain>
    </source>
</reference>
<sequence>MSPRNNQKYPQGTSLIARGRQALMTDISPEFLSLDTITGFIIVRYSPRMTSSQPGNRPS</sequence>
<evidence type="ECO:0000313" key="2">
    <source>
        <dbReference type="Proteomes" id="UP001321249"/>
    </source>
</evidence>
<accession>A0ABD4XLP3</accession>
<gene>
    <name evidence="1" type="ORF">GKO46_00580</name>
</gene>
<organism evidence="1 2">
    <name type="scientific">Candidatus Lucifugimonas marina</name>
    <dbReference type="NCBI Taxonomy" id="3038979"/>
    <lineage>
        <taxon>Bacteria</taxon>
        <taxon>Bacillati</taxon>
        <taxon>Chloroflexota</taxon>
        <taxon>Dehalococcoidia</taxon>
        <taxon>SAR202 cluster</taxon>
        <taxon>Candidatus Lucifugimonadales</taxon>
        <taxon>Candidatus Lucifugimonadaceae</taxon>
        <taxon>Candidatus Lucifugimonas</taxon>
    </lineage>
</organism>